<dbReference type="PANTHER" id="PTHR14119:SF17">
    <property type="entry name" value="ISOCHORISMATASE DOMAIN-CONTAINING PROTEIN 1"/>
    <property type="match status" value="1"/>
</dbReference>
<dbReference type="CDD" id="cd01012">
    <property type="entry name" value="YcaC_related"/>
    <property type="match status" value="1"/>
</dbReference>
<gene>
    <name evidence="5" type="primary">LOC105368069</name>
</gene>
<dbReference type="InterPro" id="IPR036380">
    <property type="entry name" value="Isochorismatase-like_sf"/>
</dbReference>
<dbReference type="Gene3D" id="3.40.50.850">
    <property type="entry name" value="Isochorismatase-like"/>
    <property type="match status" value="1"/>
</dbReference>
<sequence>MILNPAKAILIPSKTALLICDMQEKFAKVIYEFNKIVTHSSKLIQACKILDIPMIVTEQYPKALGKTISELNISGAKGPFPKTQFSMYTSEVCKELSSLCNNEPPASIILIGIESHVCVENTAIDLKKNGFEVHTVADCCSSRTKEDKLLALERMRQIGCFIASSENIIFKLLGDAKHKDFKQIQGLIKNINTD</sequence>
<evidence type="ECO:0000313" key="5">
    <source>
        <dbReference type="RefSeq" id="XP_011505278.1"/>
    </source>
</evidence>
<dbReference type="Pfam" id="PF00857">
    <property type="entry name" value="Isochorismatase"/>
    <property type="match status" value="1"/>
</dbReference>
<dbReference type="Proteomes" id="UP000695007">
    <property type="component" value="Unplaced"/>
</dbReference>
<feature type="domain" description="Isochorismatase-like" evidence="3">
    <location>
        <begin position="15"/>
        <end position="166"/>
    </location>
</feature>
<dbReference type="FunFam" id="3.40.50.850:FF:000001">
    <property type="entry name" value="Isochorismatase domain-containing protein 1"/>
    <property type="match status" value="1"/>
</dbReference>
<dbReference type="GeneID" id="105368069"/>
<organism evidence="4 5">
    <name type="scientific">Ceratosolen solmsi marchali</name>
    <dbReference type="NCBI Taxonomy" id="326594"/>
    <lineage>
        <taxon>Eukaryota</taxon>
        <taxon>Metazoa</taxon>
        <taxon>Ecdysozoa</taxon>
        <taxon>Arthropoda</taxon>
        <taxon>Hexapoda</taxon>
        <taxon>Insecta</taxon>
        <taxon>Pterygota</taxon>
        <taxon>Neoptera</taxon>
        <taxon>Endopterygota</taxon>
        <taxon>Hymenoptera</taxon>
        <taxon>Apocrita</taxon>
        <taxon>Proctotrupomorpha</taxon>
        <taxon>Chalcidoidea</taxon>
        <taxon>Agaonidae</taxon>
        <taxon>Agaoninae</taxon>
        <taxon>Ceratosolen</taxon>
    </lineage>
</organism>
<dbReference type="InterPro" id="IPR050993">
    <property type="entry name" value="Isochorismatase_domain"/>
</dbReference>
<evidence type="ECO:0000256" key="1">
    <source>
        <dbReference type="ARBA" id="ARBA00006336"/>
    </source>
</evidence>
<evidence type="ECO:0000256" key="2">
    <source>
        <dbReference type="ARBA" id="ARBA00040688"/>
    </source>
</evidence>
<proteinExistence type="inferred from homology"/>
<dbReference type="PANTHER" id="PTHR14119">
    <property type="entry name" value="HYDROLASE"/>
    <property type="match status" value="1"/>
</dbReference>
<dbReference type="SUPFAM" id="SSF52499">
    <property type="entry name" value="Isochorismatase-like hydrolases"/>
    <property type="match status" value="1"/>
</dbReference>
<name>A0AAJ6YVS7_9HYME</name>
<comment type="similarity">
    <text evidence="1">Belongs to the isochorismatase family.</text>
</comment>
<dbReference type="AlphaFoldDB" id="A0AAJ6YVS7"/>
<keyword evidence="4" id="KW-1185">Reference proteome</keyword>
<reference evidence="5" key="1">
    <citation type="submission" date="2025-08" db="UniProtKB">
        <authorList>
            <consortium name="RefSeq"/>
        </authorList>
    </citation>
    <scope>IDENTIFICATION</scope>
</reference>
<evidence type="ECO:0000259" key="3">
    <source>
        <dbReference type="Pfam" id="PF00857"/>
    </source>
</evidence>
<evidence type="ECO:0000313" key="4">
    <source>
        <dbReference type="Proteomes" id="UP000695007"/>
    </source>
</evidence>
<dbReference type="RefSeq" id="XP_011505278.1">
    <property type="nucleotide sequence ID" value="XM_011506976.1"/>
</dbReference>
<dbReference type="KEGG" id="csol:105368069"/>
<accession>A0AAJ6YVS7</accession>
<dbReference type="InterPro" id="IPR000868">
    <property type="entry name" value="Isochorismatase-like_dom"/>
</dbReference>
<protein>
    <recommendedName>
        <fullName evidence="2">Isochorismatase domain-containing protein 1</fullName>
    </recommendedName>
</protein>